<accession>A0AAV0QX04</accession>
<evidence type="ECO:0000256" key="1">
    <source>
        <dbReference type="SAM" id="MobiDB-lite"/>
    </source>
</evidence>
<gene>
    <name evidence="3" type="ORF">LITE_LOCUS45370</name>
</gene>
<evidence type="ECO:0000313" key="3">
    <source>
        <dbReference type="EMBL" id="CAI0549977.1"/>
    </source>
</evidence>
<dbReference type="Proteomes" id="UP001154282">
    <property type="component" value="Unassembled WGS sequence"/>
</dbReference>
<feature type="chain" id="PRO_5043841250" evidence="2">
    <location>
        <begin position="28"/>
        <end position="376"/>
    </location>
</feature>
<keyword evidence="4" id="KW-1185">Reference proteome</keyword>
<sequence length="376" mass="41550">ALSSFLVCLRRLGGLLLALLSSILLQSLRNQNGVRTCNARVRLVKSIHGFGTARTVQRRCDGKPWLPENIYKEEKNIGRQCKRPRCEDFSLTLDRVPLNPRPAKKGRCGRRKAWRFFLPSSVDLVGDESLLPMVAWRAQIPSSVDLVGDESLLSMVGEAGINNKYYGDFMADQFGGKGRDFAAEAVEVRSLHILRPHASSSEPLNGPTEVPAGGSPQFRDFRSSQDWVVGSKFDSPIISGTRDLRRFDKTHRDYPPPNPLFVNSPCPHRHPTPMRTGTLRGGLELDLAALYILSPPKPMSISFDCFWFGGRPVTSAFSILSSAWRTDPGAVQNGPCCERPSSAIFPGRGAIDPVPSLSHSFGTAVYYRSRYDYGAA</sequence>
<evidence type="ECO:0000313" key="4">
    <source>
        <dbReference type="Proteomes" id="UP001154282"/>
    </source>
</evidence>
<dbReference type="EMBL" id="CAMGYJ010000010">
    <property type="protein sequence ID" value="CAI0549977.1"/>
    <property type="molecule type" value="Genomic_DNA"/>
</dbReference>
<keyword evidence="2" id="KW-0732">Signal</keyword>
<name>A0AAV0QX04_9ROSI</name>
<feature type="signal peptide" evidence="2">
    <location>
        <begin position="1"/>
        <end position="27"/>
    </location>
</feature>
<organism evidence="3 4">
    <name type="scientific">Linum tenue</name>
    <dbReference type="NCBI Taxonomy" id="586396"/>
    <lineage>
        <taxon>Eukaryota</taxon>
        <taxon>Viridiplantae</taxon>
        <taxon>Streptophyta</taxon>
        <taxon>Embryophyta</taxon>
        <taxon>Tracheophyta</taxon>
        <taxon>Spermatophyta</taxon>
        <taxon>Magnoliopsida</taxon>
        <taxon>eudicotyledons</taxon>
        <taxon>Gunneridae</taxon>
        <taxon>Pentapetalae</taxon>
        <taxon>rosids</taxon>
        <taxon>fabids</taxon>
        <taxon>Malpighiales</taxon>
        <taxon>Linaceae</taxon>
        <taxon>Linum</taxon>
    </lineage>
</organism>
<feature type="region of interest" description="Disordered" evidence="1">
    <location>
        <begin position="197"/>
        <end position="216"/>
    </location>
</feature>
<evidence type="ECO:0000256" key="2">
    <source>
        <dbReference type="SAM" id="SignalP"/>
    </source>
</evidence>
<reference evidence="3" key="1">
    <citation type="submission" date="2022-08" db="EMBL/GenBank/DDBJ databases">
        <authorList>
            <person name="Gutierrez-Valencia J."/>
        </authorList>
    </citation>
    <scope>NUCLEOTIDE SEQUENCE</scope>
</reference>
<dbReference type="AlphaFoldDB" id="A0AAV0QX04"/>
<protein>
    <submittedName>
        <fullName evidence="3">Uncharacterized protein</fullName>
    </submittedName>
</protein>
<feature type="non-terminal residue" evidence="3">
    <location>
        <position position="1"/>
    </location>
</feature>
<proteinExistence type="predicted"/>
<comment type="caution">
    <text evidence="3">The sequence shown here is derived from an EMBL/GenBank/DDBJ whole genome shotgun (WGS) entry which is preliminary data.</text>
</comment>